<dbReference type="SUPFAM" id="SSF51069">
    <property type="entry name" value="Carbonic anhydrase"/>
    <property type="match status" value="1"/>
</dbReference>
<dbReference type="Gene3D" id="3.10.200.10">
    <property type="entry name" value="Alpha carbonic anhydrase"/>
    <property type="match status" value="1"/>
</dbReference>
<dbReference type="InterPro" id="IPR036398">
    <property type="entry name" value="CA_dom_sf"/>
</dbReference>
<accession>A0A834TV48</accession>
<comment type="caution">
    <text evidence="2">The sequence shown here is derived from an EMBL/GenBank/DDBJ whole genome shotgun (WGS) entry which is preliminary data.</text>
</comment>
<proteinExistence type="predicted"/>
<name>A0A834TV48_9FABA</name>
<reference evidence="2" key="1">
    <citation type="submission" date="2020-09" db="EMBL/GenBank/DDBJ databases">
        <title>Genome-Enabled Discovery of Anthraquinone Biosynthesis in Senna tora.</title>
        <authorList>
            <person name="Kang S.-H."/>
            <person name="Pandey R.P."/>
            <person name="Lee C.-M."/>
            <person name="Sim J.-S."/>
            <person name="Jeong J.-T."/>
            <person name="Choi B.-S."/>
            <person name="Jung M."/>
            <person name="Ginzburg D."/>
            <person name="Zhao K."/>
            <person name="Won S.Y."/>
            <person name="Oh T.-J."/>
            <person name="Yu Y."/>
            <person name="Kim N.-H."/>
            <person name="Lee O.R."/>
            <person name="Lee T.-H."/>
            <person name="Bashyal P."/>
            <person name="Kim T.-S."/>
            <person name="Lee W.-H."/>
            <person name="Kawkins C."/>
            <person name="Kim C.-K."/>
            <person name="Kim J.S."/>
            <person name="Ahn B.O."/>
            <person name="Rhee S.Y."/>
            <person name="Sohng J.K."/>
        </authorList>
    </citation>
    <scope>NUCLEOTIDE SEQUENCE</scope>
    <source>
        <tissue evidence="2">Leaf</tissue>
    </source>
</reference>
<dbReference type="InterPro" id="IPR001148">
    <property type="entry name" value="CA_dom"/>
</dbReference>
<keyword evidence="3" id="KW-1185">Reference proteome</keyword>
<dbReference type="Proteomes" id="UP000634136">
    <property type="component" value="Unassembled WGS sequence"/>
</dbReference>
<evidence type="ECO:0000313" key="3">
    <source>
        <dbReference type="Proteomes" id="UP000634136"/>
    </source>
</evidence>
<sequence length="38" mass="4366">MAPNHLTIEIHRYVGYLTTPPCTEGVIWNIDQKVLNDI</sequence>
<gene>
    <name evidence="2" type="ORF">G2W53_018034</name>
</gene>
<dbReference type="OrthoDB" id="429145at2759"/>
<organism evidence="2 3">
    <name type="scientific">Senna tora</name>
    <dbReference type="NCBI Taxonomy" id="362788"/>
    <lineage>
        <taxon>Eukaryota</taxon>
        <taxon>Viridiplantae</taxon>
        <taxon>Streptophyta</taxon>
        <taxon>Embryophyta</taxon>
        <taxon>Tracheophyta</taxon>
        <taxon>Spermatophyta</taxon>
        <taxon>Magnoliopsida</taxon>
        <taxon>eudicotyledons</taxon>
        <taxon>Gunneridae</taxon>
        <taxon>Pentapetalae</taxon>
        <taxon>rosids</taxon>
        <taxon>fabids</taxon>
        <taxon>Fabales</taxon>
        <taxon>Fabaceae</taxon>
        <taxon>Caesalpinioideae</taxon>
        <taxon>Cassia clade</taxon>
        <taxon>Senna</taxon>
    </lineage>
</organism>
<dbReference type="EMBL" id="JAAIUW010000006">
    <property type="protein sequence ID" value="KAF7826870.1"/>
    <property type="molecule type" value="Genomic_DNA"/>
</dbReference>
<dbReference type="PROSITE" id="PS51144">
    <property type="entry name" value="ALPHA_CA_2"/>
    <property type="match status" value="1"/>
</dbReference>
<evidence type="ECO:0000259" key="1">
    <source>
        <dbReference type="PROSITE" id="PS51144"/>
    </source>
</evidence>
<evidence type="ECO:0000313" key="2">
    <source>
        <dbReference type="EMBL" id="KAF7826870.1"/>
    </source>
</evidence>
<feature type="domain" description="Alpha-carbonic anhydrase" evidence="1">
    <location>
        <begin position="1"/>
        <end position="38"/>
    </location>
</feature>
<protein>
    <submittedName>
        <fullName evidence="2">Alpha carbonic anhydrase 7-like</fullName>
    </submittedName>
</protein>
<dbReference type="AlphaFoldDB" id="A0A834TV48"/>